<keyword evidence="3" id="KW-1185">Reference proteome</keyword>
<dbReference type="Gene3D" id="3.30.460.10">
    <property type="entry name" value="Beta Polymerase, domain 2"/>
    <property type="match status" value="1"/>
</dbReference>
<gene>
    <name evidence="2" type="ORF">S7S_10615</name>
</gene>
<evidence type="ECO:0000259" key="1">
    <source>
        <dbReference type="Pfam" id="PF18765"/>
    </source>
</evidence>
<dbReference type="KEGG" id="apac:S7S_10615"/>
<evidence type="ECO:0000313" key="2">
    <source>
        <dbReference type="EMBL" id="AJD48535.1"/>
    </source>
</evidence>
<dbReference type="InterPro" id="IPR043519">
    <property type="entry name" value="NT_sf"/>
</dbReference>
<sequence length="119" mass="13046">MLARHVPLQLVMVFGSMARGTASLHSDLDVAVLAEKPLNAATRYAMIADLAEKEGRPVDLIDLHDVGEPLLGEILQNAILLAGTPAKKAALQYRHLVEEADFVPLRNRLLRTRAESWIG</sequence>
<name>A0A0B4XP54_9GAMM</name>
<protein>
    <submittedName>
        <fullName evidence="2">DNA polymerase beta domain-containing protein</fullName>
    </submittedName>
</protein>
<reference evidence="2 3" key="1">
    <citation type="journal article" date="2012" name="J. Bacteriol.">
        <title>Genome sequence of an alkane-degrading bacterium, Alcanivorax pacificus type strain W11-5, isolated from deep sea sediment.</title>
        <authorList>
            <person name="Lai Q."/>
            <person name="Shao Z."/>
        </authorList>
    </citation>
    <scope>NUCLEOTIDE SEQUENCE [LARGE SCALE GENOMIC DNA]</scope>
    <source>
        <strain evidence="2 3">W11-5</strain>
    </source>
</reference>
<dbReference type="PANTHER" id="PTHR43852:SF2">
    <property type="entry name" value="PROTEIN ADENYLYLTRANSFERASE MNTA"/>
    <property type="match status" value="1"/>
</dbReference>
<evidence type="ECO:0000313" key="3">
    <source>
        <dbReference type="Proteomes" id="UP000006764"/>
    </source>
</evidence>
<dbReference type="EMBL" id="CP004387">
    <property type="protein sequence ID" value="AJD48535.1"/>
    <property type="molecule type" value="Genomic_DNA"/>
</dbReference>
<feature type="domain" description="Polymerase beta nucleotidyltransferase" evidence="1">
    <location>
        <begin position="3"/>
        <end position="82"/>
    </location>
</feature>
<dbReference type="SUPFAM" id="SSF81301">
    <property type="entry name" value="Nucleotidyltransferase"/>
    <property type="match status" value="1"/>
</dbReference>
<dbReference type="HOGENOM" id="CLU_130257_1_3_6"/>
<dbReference type="AlphaFoldDB" id="A0A0B4XP54"/>
<dbReference type="NCBIfam" id="NF047752">
    <property type="entry name" value="MntA_antitoxin"/>
    <property type="match status" value="1"/>
</dbReference>
<proteinExistence type="predicted"/>
<dbReference type="InterPro" id="IPR052930">
    <property type="entry name" value="TA_antitoxin_MntA"/>
</dbReference>
<accession>A0A0B4XP54</accession>
<dbReference type="InterPro" id="IPR041633">
    <property type="entry name" value="Polbeta"/>
</dbReference>
<dbReference type="PANTHER" id="PTHR43852">
    <property type="entry name" value="NUCLEOTIDYLTRANSFERASE"/>
    <property type="match status" value="1"/>
</dbReference>
<dbReference type="CDD" id="cd05403">
    <property type="entry name" value="NT_KNTase_like"/>
    <property type="match status" value="1"/>
</dbReference>
<dbReference type="Proteomes" id="UP000006764">
    <property type="component" value="Chromosome"/>
</dbReference>
<dbReference type="Pfam" id="PF18765">
    <property type="entry name" value="Polbeta"/>
    <property type="match status" value="1"/>
</dbReference>
<organism evidence="2 3">
    <name type="scientific">Isoalcanivorax pacificus W11-5</name>
    <dbReference type="NCBI Taxonomy" id="391936"/>
    <lineage>
        <taxon>Bacteria</taxon>
        <taxon>Pseudomonadati</taxon>
        <taxon>Pseudomonadota</taxon>
        <taxon>Gammaproteobacteria</taxon>
        <taxon>Oceanospirillales</taxon>
        <taxon>Alcanivoracaceae</taxon>
        <taxon>Isoalcanivorax</taxon>
    </lineage>
</organism>
<dbReference type="STRING" id="391936.S7S_10615"/>